<dbReference type="SUPFAM" id="SSF53850">
    <property type="entry name" value="Periplasmic binding protein-like II"/>
    <property type="match status" value="1"/>
</dbReference>
<dbReference type="Proteomes" id="UP000287239">
    <property type="component" value="Unassembled WGS sequence"/>
</dbReference>
<comment type="similarity">
    <text evidence="1">Belongs to the LysR transcriptional regulatory family.</text>
</comment>
<gene>
    <name evidence="6" type="ORF">CBF35_00850</name>
</gene>
<dbReference type="InterPro" id="IPR000847">
    <property type="entry name" value="LysR_HTH_N"/>
</dbReference>
<evidence type="ECO:0000256" key="2">
    <source>
        <dbReference type="ARBA" id="ARBA00023015"/>
    </source>
</evidence>
<sequence>MDIKQLTYFIAIAESKTITEAAKKLYLAQSALSQSLKSLEEIVGAPLINRSRRQHTLTSAGEILYNEAKKIIETIEATKKKISLSSNKVFEKINVGVDPISSHLLLPALREMKNEYPNMTINIQQNDSRLLTQMVTKKELDFALVGLPINPSYLEVIVLEKKPLYFICSKSDKKRTSIGSLPRRMIKPLILPNTQEVGTYQRIMEHVKMNSESIASVSGCSDIDLLLTMVEEDLGCSIVPESFLTKTNYEIDVLSISEPDLTVTSGLIYSKELKLTEHLSRFIESLAES</sequence>
<comment type="caution">
    <text evidence="6">The sequence shown here is derived from an EMBL/GenBank/DDBJ whole genome shotgun (WGS) entry which is preliminary data.</text>
</comment>
<dbReference type="EMBL" id="NGJU01000001">
    <property type="protein sequence ID" value="RST97871.1"/>
    <property type="molecule type" value="Genomic_DNA"/>
</dbReference>
<dbReference type="PANTHER" id="PTHR30419">
    <property type="entry name" value="HTH-TYPE TRANSCRIPTIONAL REGULATOR YBHD"/>
    <property type="match status" value="1"/>
</dbReference>
<dbReference type="GeneID" id="98566901"/>
<dbReference type="FunFam" id="1.10.10.10:FF:000001">
    <property type="entry name" value="LysR family transcriptional regulator"/>
    <property type="match status" value="1"/>
</dbReference>
<dbReference type="InterPro" id="IPR005119">
    <property type="entry name" value="LysR_subst-bd"/>
</dbReference>
<protein>
    <recommendedName>
        <fullName evidence="5">HTH lysR-type domain-containing protein</fullName>
    </recommendedName>
</protein>
<keyword evidence="2" id="KW-0805">Transcription regulation</keyword>
<evidence type="ECO:0000256" key="1">
    <source>
        <dbReference type="ARBA" id="ARBA00009437"/>
    </source>
</evidence>
<dbReference type="GO" id="GO:0003700">
    <property type="term" value="F:DNA-binding transcription factor activity"/>
    <property type="evidence" value="ECO:0007669"/>
    <property type="project" value="InterPro"/>
</dbReference>
<feature type="domain" description="HTH lysR-type" evidence="5">
    <location>
        <begin position="1"/>
        <end position="58"/>
    </location>
</feature>
<dbReference type="PANTHER" id="PTHR30419:SF8">
    <property type="entry name" value="NITROGEN ASSIMILATION TRANSCRIPTIONAL ACTIVATOR-RELATED"/>
    <property type="match status" value="1"/>
</dbReference>
<organism evidence="6 7">
    <name type="scientific">Vagococcus salmoninarum</name>
    <dbReference type="NCBI Taxonomy" id="2739"/>
    <lineage>
        <taxon>Bacteria</taxon>
        <taxon>Bacillati</taxon>
        <taxon>Bacillota</taxon>
        <taxon>Bacilli</taxon>
        <taxon>Lactobacillales</taxon>
        <taxon>Enterococcaceae</taxon>
        <taxon>Vagococcus</taxon>
    </lineage>
</organism>
<evidence type="ECO:0000256" key="3">
    <source>
        <dbReference type="ARBA" id="ARBA00023125"/>
    </source>
</evidence>
<dbReference type="Pfam" id="PF00126">
    <property type="entry name" value="HTH_1"/>
    <property type="match status" value="1"/>
</dbReference>
<keyword evidence="4" id="KW-0804">Transcription</keyword>
<accession>A0A429ZVT1</accession>
<dbReference type="RefSeq" id="WP_126777994.1">
    <property type="nucleotide sequence ID" value="NZ_NGJU01000001.1"/>
</dbReference>
<dbReference type="GO" id="GO:0005829">
    <property type="term" value="C:cytosol"/>
    <property type="evidence" value="ECO:0007669"/>
    <property type="project" value="TreeGrafter"/>
</dbReference>
<dbReference type="OrthoDB" id="9803735at2"/>
<dbReference type="SUPFAM" id="SSF46785">
    <property type="entry name" value="Winged helix' DNA-binding domain"/>
    <property type="match status" value="1"/>
</dbReference>
<dbReference type="Gene3D" id="3.40.190.290">
    <property type="match status" value="1"/>
</dbReference>
<evidence type="ECO:0000259" key="5">
    <source>
        <dbReference type="PROSITE" id="PS50931"/>
    </source>
</evidence>
<dbReference type="PRINTS" id="PR00039">
    <property type="entry name" value="HTHLYSR"/>
</dbReference>
<dbReference type="InterPro" id="IPR036390">
    <property type="entry name" value="WH_DNA-bd_sf"/>
</dbReference>
<dbReference type="PROSITE" id="PS50931">
    <property type="entry name" value="HTH_LYSR"/>
    <property type="match status" value="1"/>
</dbReference>
<name>A0A429ZVT1_9ENTE</name>
<evidence type="ECO:0000313" key="7">
    <source>
        <dbReference type="Proteomes" id="UP000287239"/>
    </source>
</evidence>
<reference evidence="6 7" key="1">
    <citation type="submission" date="2017-05" db="EMBL/GenBank/DDBJ databases">
        <title>Vagococcus spp. assemblies.</title>
        <authorList>
            <person name="Gulvik C.A."/>
        </authorList>
    </citation>
    <scope>NUCLEOTIDE SEQUENCE [LARGE SCALE GENOMIC DNA]</scope>
    <source>
        <strain evidence="6 7">NCFB 2777</strain>
    </source>
</reference>
<keyword evidence="3" id="KW-0238">DNA-binding</keyword>
<evidence type="ECO:0000313" key="6">
    <source>
        <dbReference type="EMBL" id="RST97871.1"/>
    </source>
</evidence>
<proteinExistence type="inferred from homology"/>
<dbReference type="GO" id="GO:0003677">
    <property type="term" value="F:DNA binding"/>
    <property type="evidence" value="ECO:0007669"/>
    <property type="project" value="UniProtKB-KW"/>
</dbReference>
<keyword evidence="7" id="KW-1185">Reference proteome</keyword>
<dbReference type="InterPro" id="IPR050950">
    <property type="entry name" value="HTH-type_LysR_regulators"/>
</dbReference>
<dbReference type="InterPro" id="IPR036388">
    <property type="entry name" value="WH-like_DNA-bd_sf"/>
</dbReference>
<dbReference type="Pfam" id="PF03466">
    <property type="entry name" value="LysR_substrate"/>
    <property type="match status" value="1"/>
</dbReference>
<dbReference type="Gene3D" id="1.10.10.10">
    <property type="entry name" value="Winged helix-like DNA-binding domain superfamily/Winged helix DNA-binding domain"/>
    <property type="match status" value="1"/>
</dbReference>
<dbReference type="CDD" id="cd05466">
    <property type="entry name" value="PBP2_LTTR_substrate"/>
    <property type="match status" value="1"/>
</dbReference>
<evidence type="ECO:0000256" key="4">
    <source>
        <dbReference type="ARBA" id="ARBA00023163"/>
    </source>
</evidence>
<dbReference type="AlphaFoldDB" id="A0A429ZVT1"/>